<dbReference type="SUPFAM" id="SSF52540">
    <property type="entry name" value="P-loop containing nucleoside triphosphate hydrolases"/>
    <property type="match status" value="1"/>
</dbReference>
<dbReference type="PANTHER" id="PTHR43581">
    <property type="entry name" value="ATP/GTP PHOSPHATASE"/>
    <property type="match status" value="1"/>
</dbReference>
<reference evidence="4" key="1">
    <citation type="journal article" date="2019" name="Int. J. Syst. Evol. Microbiol.">
        <title>The Global Catalogue of Microorganisms (GCM) 10K type strain sequencing project: providing services to taxonomists for standard genome sequencing and annotation.</title>
        <authorList>
            <consortium name="The Broad Institute Genomics Platform"/>
            <consortium name="The Broad Institute Genome Sequencing Center for Infectious Disease"/>
            <person name="Wu L."/>
            <person name="Ma J."/>
        </authorList>
    </citation>
    <scope>NUCLEOTIDE SEQUENCE [LARGE SCALE GENOMIC DNA]</scope>
    <source>
        <strain evidence="4">SHR3</strain>
    </source>
</reference>
<dbReference type="Pfam" id="PF13304">
    <property type="entry name" value="AAA_21"/>
    <property type="match status" value="1"/>
</dbReference>
<dbReference type="EMBL" id="JBHSOG010000049">
    <property type="protein sequence ID" value="MFC5770409.1"/>
    <property type="molecule type" value="Genomic_DNA"/>
</dbReference>
<accession>A0ABW1AT80</accession>
<evidence type="ECO:0000313" key="4">
    <source>
        <dbReference type="Proteomes" id="UP001595974"/>
    </source>
</evidence>
<keyword evidence="4" id="KW-1185">Reference proteome</keyword>
<feature type="domain" description="DUF3696" evidence="1">
    <location>
        <begin position="315"/>
        <end position="367"/>
    </location>
</feature>
<dbReference type="Proteomes" id="UP001595974">
    <property type="component" value="Unassembled WGS sequence"/>
</dbReference>
<dbReference type="InterPro" id="IPR022532">
    <property type="entry name" value="DUF3696"/>
</dbReference>
<evidence type="ECO:0000259" key="2">
    <source>
        <dbReference type="Pfam" id="PF13304"/>
    </source>
</evidence>
<sequence length="368" mass="41091">MIEFVRIQRFKTLLDNSFALGRLNLFTGLNGMGKSSVIQALLLLRQSYELNVLQKRGLLLKGAYVNLGVGQDVLSAQADLNSFEFFVKWSSLPGRKFCFDYSQDSDLQPSGASNDIEQLELQSLFNRQFQYLSADRIGPRSQHEVSDFNLRLLNSIGNHGEYAVQYIAEYGQKTVQNPVLQHSMATSNTILANVNAWMSEISPGVRINASTQSQFGVANLSFSFEQGKDLTAEFKPQNVGFGLSYVLPVVTAVLRSEPGDLIIVENPESHLHPAGQSSIGRMCALAAASGIQLIIESHSDHFLNGIRVAIRKKSIEPDQVCLFYLERHQDDNEHASVVQRPAVDADGRIDHWPTGFFDEWDRNLEQLL</sequence>
<organism evidence="3 4">
    <name type="scientific">Thauera sinica</name>
    <dbReference type="NCBI Taxonomy" id="2665146"/>
    <lineage>
        <taxon>Bacteria</taxon>
        <taxon>Pseudomonadati</taxon>
        <taxon>Pseudomonadota</taxon>
        <taxon>Betaproteobacteria</taxon>
        <taxon>Rhodocyclales</taxon>
        <taxon>Zoogloeaceae</taxon>
        <taxon>Thauera</taxon>
    </lineage>
</organism>
<feature type="domain" description="ATPase AAA-type core" evidence="2">
    <location>
        <begin position="23"/>
        <end position="304"/>
    </location>
</feature>
<dbReference type="InterPro" id="IPR003959">
    <property type="entry name" value="ATPase_AAA_core"/>
</dbReference>
<comment type="caution">
    <text evidence="3">The sequence shown here is derived from an EMBL/GenBank/DDBJ whole genome shotgun (WGS) entry which is preliminary data.</text>
</comment>
<dbReference type="RefSeq" id="WP_096449811.1">
    <property type="nucleotide sequence ID" value="NZ_JBHSOG010000049.1"/>
</dbReference>
<protein>
    <submittedName>
        <fullName evidence="3">DUF3696 domain-containing protein</fullName>
    </submittedName>
</protein>
<dbReference type="PANTHER" id="PTHR43581:SF2">
    <property type="entry name" value="EXCINUCLEASE ATPASE SUBUNIT"/>
    <property type="match status" value="1"/>
</dbReference>
<dbReference type="InterPro" id="IPR014592">
    <property type="entry name" value="P-loop_UCP034888"/>
</dbReference>
<dbReference type="PIRSF" id="PIRSF034888">
    <property type="entry name" value="P-loop_UCP034888"/>
    <property type="match status" value="1"/>
</dbReference>
<proteinExistence type="predicted"/>
<dbReference type="InterPro" id="IPR027417">
    <property type="entry name" value="P-loop_NTPase"/>
</dbReference>
<name>A0ABW1AT80_9RHOO</name>
<dbReference type="Pfam" id="PF12476">
    <property type="entry name" value="DUF3696"/>
    <property type="match status" value="1"/>
</dbReference>
<dbReference type="InterPro" id="IPR051396">
    <property type="entry name" value="Bact_Antivir_Def_Nuclease"/>
</dbReference>
<dbReference type="Gene3D" id="3.40.50.300">
    <property type="entry name" value="P-loop containing nucleotide triphosphate hydrolases"/>
    <property type="match status" value="1"/>
</dbReference>
<gene>
    <name evidence="3" type="ORF">ACFPTN_13580</name>
</gene>
<evidence type="ECO:0000259" key="1">
    <source>
        <dbReference type="Pfam" id="PF12476"/>
    </source>
</evidence>
<evidence type="ECO:0000313" key="3">
    <source>
        <dbReference type="EMBL" id="MFC5770409.1"/>
    </source>
</evidence>